<dbReference type="EMBL" id="JASBWT010000007">
    <property type="protein sequence ID" value="KAJ9103123.1"/>
    <property type="molecule type" value="Genomic_DNA"/>
</dbReference>
<gene>
    <name evidence="1" type="ORF">QFC21_002545</name>
</gene>
<evidence type="ECO:0000313" key="2">
    <source>
        <dbReference type="Proteomes" id="UP001227268"/>
    </source>
</evidence>
<keyword evidence="2" id="KW-1185">Reference proteome</keyword>
<reference evidence="1" key="1">
    <citation type="submission" date="2023-04" db="EMBL/GenBank/DDBJ databases">
        <title>Draft Genome sequencing of Naganishia species isolated from polar environments using Oxford Nanopore Technology.</title>
        <authorList>
            <person name="Leo P."/>
            <person name="Venkateswaran K."/>
        </authorList>
    </citation>
    <scope>NUCLEOTIDE SEQUENCE</scope>
    <source>
        <strain evidence="1">MNA-CCFEE 5423</strain>
    </source>
</reference>
<dbReference type="Proteomes" id="UP001227268">
    <property type="component" value="Unassembled WGS sequence"/>
</dbReference>
<comment type="caution">
    <text evidence="1">The sequence shown here is derived from an EMBL/GenBank/DDBJ whole genome shotgun (WGS) entry which is preliminary data.</text>
</comment>
<proteinExistence type="predicted"/>
<organism evidence="1 2">
    <name type="scientific">Naganishia friedmannii</name>
    <dbReference type="NCBI Taxonomy" id="89922"/>
    <lineage>
        <taxon>Eukaryota</taxon>
        <taxon>Fungi</taxon>
        <taxon>Dikarya</taxon>
        <taxon>Basidiomycota</taxon>
        <taxon>Agaricomycotina</taxon>
        <taxon>Tremellomycetes</taxon>
        <taxon>Filobasidiales</taxon>
        <taxon>Filobasidiaceae</taxon>
        <taxon>Naganishia</taxon>
    </lineage>
</organism>
<evidence type="ECO:0000313" key="1">
    <source>
        <dbReference type="EMBL" id="KAJ9103123.1"/>
    </source>
</evidence>
<name>A0ACC2VVA6_9TREE</name>
<accession>A0ACC2VVA6</accession>
<sequence length="963" mass="108182">MPAVSRVAKTTKKPSEVQPTTLQDLEPVISIIPTIFNQVQSSVSNHKKNIVALRKVQENCSLVTEASSNGGGGVRLVGEKAFSNAFIGMVNRVLSIKKGVTVADRVVQFVGKFVAYTIAQDTNKEAQDDEEEEEEAEESFSTRFANKLLKHLLSGCYAKDKTIRYRVVQLIVVLLNSFDEIDDDLYANLRSTLLERTRDKEIPVRIQATLGIARLRAGDDPDDLEEDEEDLGEVLLDLLRFDSAPEVRRAALYSLPSQNPSIIPYLIARTRDIDPTLRRITYLGPLGTQSIPDPRVLSIAQREEVVKNGLGDREPAVRRAVAGMLGEWLTAAGGDLLEFLRRFDVVSSQVAEDALLSLFVTRKEIVESIAFDAMAFKLQEEYNLLVENTPSEELLELQQEEEDLPAEYVDKTFVVAELCKMAVNLDYSDEIGRRKMFQLAREMISQRTLPSTIMPLCLDILYKISDSERDLIRVIVDVVTELRVGPSDEREQDDTMSVADSIRYQRRNSVATDVADSPEDAMMAVLIDSRCLAICISLLERVNGTLQENSVFHGLLPDLIIPAVKNKYEPYLRMQGLICLGLCSMIDSNMAKNSIGLFMQQISQAEDDDKVKVAKIVFDLFMVHDPFKLLTGVMSEDQTVGFLAHMLQQDHPEVQAVACEGLAKLMLSGMIFDSTLLQNLILLYLTPETADNLPLRQCLSYFFPVYCYSSVLNQQRMRSVIVDTLELLAEANEDASSEHHISLSQAALLMVDWTDPEKIAEREDSDSNLDVHLDLAIEISRSAYRHEDKDHRKLLVSMLGKLRLPDTPHKKYKVQELAITLQYLVSRHPMGDAASRNAITRFDNNLRKKYSEILTDLDEEELRINEKLKPLWDFIDDSDSEGGETKGKARAERDVSSTPQSKPRSRPTPVPTARSRNVKRPESEDEQTDAEDAGTEVEVDDDAQSVDSMLDGDEDDHSDLLDD</sequence>
<protein>
    <submittedName>
        <fullName evidence="1">Uncharacterized protein</fullName>
    </submittedName>
</protein>